<sequence>MIFLSLLLRGGQSGYYYQFRADTYYCATREDLSRRINSEIDYSILPTITIDEDLEMDCNDLPGTWVHSNNRKEYYPYYTFRSNSTNGSAVFTLDVSTWASDTCPGFSFSSINLVIKGDDLNTTRFDLTSDVNLKIEKKKFRLSSGLVTMTTSQLTNFSELYFTRLKLLDNYAYNLSNQTFGIIACENTWSEPNVIDIQIIDNTAVTFTNDTLYIENEGLPDLNIGIPIFNYSNAFYFRLDKSNINFSVKGYLNYSSRYPHAFFLIQGKDAKNLSVTIDEGNFMNAKGKYEYIFGSYSTISLSNCNFYLYNDAPLSTLTLSDVNFYPYVPINCSDTFTQSGNGVVYENLYLVCNTFDQTFISNIESKLVPIEGKHIKIFTNIIKTCINVVGDVYLNESLRVPSGKCNININNMYFVNNPILSVASAWATNKNCPINISKNVHGSAKILGTTANSIVKYVCNEDWIFNNKSNSVNPNLFSVTYEGTTIENVKHEVILYEGCISTNLTQPKPTEKITICFAGTGSCLFYDVTLYDDDNWSTYYTPYLKTITFSMTRNTTIDLSILANNVKIVIEPYKAGTIYDVQIKMTQEAADKITELQLGSSTSSKQMTVTFVNSVIIQGKMIVQGSTFFGLKNLENNLYFSNETILVLDVLSQLTNLQSVISRVTCIIINTKEQLTYIEYTNTGWHIETPKEQYDVQGIRHPNITMKITKIPSSTRQLIINCTALDPYELYFAIEYASAAVNVLQLAGDWTPLKIYPLIIGGTITIEVPFEDIPLNFDDRIQYYFKFPRKDIILNKTGRLSSNQILTINSIVYFDITTSLTFSHYLDGKLTIIFANGIDLIKDEIQKGKNEIGYIIREKIILNQEVHRFWEEATKIELIGDGHLVFPNFRDSVDVIWDYIYEGSSNNGLLPIIMNADSLIRAKYYIKDVPMNFSDEQVAQMNHFYLLMTASNSVSFEQIRDKVEFENNSIAMQFENRVVEFETVVSYVFVFEPDDFDVNGIVESENAIFVGLYLRRLDEEELNITQTMKVGLTYKEISAISMGSIAGAVIIGVIIFAFVYNHKTRISVLLSK</sequence>
<name>A0A1J4JMT2_9EUKA</name>
<keyword evidence="1" id="KW-0472">Membrane</keyword>
<accession>A0A1J4JMT2</accession>
<dbReference type="GeneID" id="94825097"/>
<evidence type="ECO:0000313" key="3">
    <source>
        <dbReference type="Proteomes" id="UP000179807"/>
    </source>
</evidence>
<organism evidence="2 3">
    <name type="scientific">Tritrichomonas foetus</name>
    <dbReference type="NCBI Taxonomy" id="1144522"/>
    <lineage>
        <taxon>Eukaryota</taxon>
        <taxon>Metamonada</taxon>
        <taxon>Parabasalia</taxon>
        <taxon>Tritrichomonadida</taxon>
        <taxon>Tritrichomonadidae</taxon>
        <taxon>Tritrichomonas</taxon>
    </lineage>
</organism>
<keyword evidence="3" id="KW-1185">Reference proteome</keyword>
<evidence type="ECO:0000313" key="2">
    <source>
        <dbReference type="EMBL" id="OHS98843.1"/>
    </source>
</evidence>
<feature type="transmembrane region" description="Helical" evidence="1">
    <location>
        <begin position="1037"/>
        <end position="1060"/>
    </location>
</feature>
<proteinExistence type="predicted"/>
<comment type="caution">
    <text evidence="2">The sequence shown here is derived from an EMBL/GenBank/DDBJ whole genome shotgun (WGS) entry which is preliminary data.</text>
</comment>
<keyword evidence="1" id="KW-1133">Transmembrane helix</keyword>
<dbReference type="VEuPathDB" id="TrichDB:TRFO_01925"/>
<dbReference type="RefSeq" id="XP_068351980.1">
    <property type="nucleotide sequence ID" value="XM_068490393.1"/>
</dbReference>
<protein>
    <submittedName>
        <fullName evidence="2">Uncharacterized protein</fullName>
    </submittedName>
</protein>
<evidence type="ECO:0000256" key="1">
    <source>
        <dbReference type="SAM" id="Phobius"/>
    </source>
</evidence>
<keyword evidence="1" id="KW-0812">Transmembrane</keyword>
<reference evidence="2" key="1">
    <citation type="submission" date="2016-10" db="EMBL/GenBank/DDBJ databases">
        <authorList>
            <person name="Benchimol M."/>
            <person name="Almeida L.G."/>
            <person name="Vasconcelos A.T."/>
            <person name="Perreira-Neves A."/>
            <person name="Rosa I.A."/>
            <person name="Tasca T."/>
            <person name="Bogo M.R."/>
            <person name="de Souza W."/>
        </authorList>
    </citation>
    <scope>NUCLEOTIDE SEQUENCE [LARGE SCALE GENOMIC DNA]</scope>
    <source>
        <strain evidence="2">K</strain>
    </source>
</reference>
<dbReference type="EMBL" id="MLAK01001037">
    <property type="protein sequence ID" value="OHS98843.1"/>
    <property type="molecule type" value="Genomic_DNA"/>
</dbReference>
<dbReference type="AlphaFoldDB" id="A0A1J4JMT2"/>
<dbReference type="Proteomes" id="UP000179807">
    <property type="component" value="Unassembled WGS sequence"/>
</dbReference>
<gene>
    <name evidence="2" type="ORF">TRFO_01925</name>
</gene>